<dbReference type="PANTHER" id="PTHR10744">
    <property type="entry name" value="40S RIBOSOMAL PROTEIN S11 FAMILY MEMBER"/>
    <property type="match status" value="1"/>
</dbReference>
<dbReference type="Pfam" id="PF00366">
    <property type="entry name" value="Ribosomal_S17"/>
    <property type="match status" value="1"/>
</dbReference>
<dbReference type="InterPro" id="IPR019984">
    <property type="entry name" value="Ribosomal_uS17_bact/chlr"/>
</dbReference>
<comment type="subunit">
    <text evidence="6">Part of the 30S ribosomal subunit.</text>
</comment>
<evidence type="ECO:0000313" key="8">
    <source>
        <dbReference type="EMBL" id="PIQ74649.1"/>
    </source>
</evidence>
<dbReference type="HAMAP" id="MF_01345_B">
    <property type="entry name" value="Ribosomal_uS17_B"/>
    <property type="match status" value="1"/>
</dbReference>
<dbReference type="InterPro" id="IPR000266">
    <property type="entry name" value="Ribosomal_uS17"/>
</dbReference>
<keyword evidence="5 6" id="KW-0687">Ribonucleoprotein</keyword>
<evidence type="ECO:0000256" key="1">
    <source>
        <dbReference type="ARBA" id="ARBA00010254"/>
    </source>
</evidence>
<comment type="similarity">
    <text evidence="1 6 7">Belongs to the universal ribosomal protein uS17 family.</text>
</comment>
<evidence type="ECO:0000256" key="4">
    <source>
        <dbReference type="ARBA" id="ARBA00022980"/>
    </source>
</evidence>
<keyword evidence="2 6" id="KW-0699">rRNA-binding</keyword>
<evidence type="ECO:0000256" key="6">
    <source>
        <dbReference type="HAMAP-Rule" id="MF_01345"/>
    </source>
</evidence>
<dbReference type="GO" id="GO:0019843">
    <property type="term" value="F:rRNA binding"/>
    <property type="evidence" value="ECO:0007669"/>
    <property type="project" value="UniProtKB-UniRule"/>
</dbReference>
<protein>
    <recommendedName>
        <fullName evidence="6">Small ribosomal subunit protein uS17</fullName>
    </recommendedName>
</protein>
<name>A0A2H0KR84_9BACT</name>
<keyword evidence="4 6" id="KW-0689">Ribosomal protein</keyword>
<sequence>MENKMNKKRRVIRGVVVSDKMNKTVVVATTRLKEHPKYRKRYKVTKRYKAHDEKNEFKVGDAVVIRETKPISKDKRWVVVEVVRKLPSDQEEEK</sequence>
<dbReference type="CDD" id="cd00364">
    <property type="entry name" value="Ribosomal_uS17"/>
    <property type="match status" value="1"/>
</dbReference>
<dbReference type="InterPro" id="IPR012340">
    <property type="entry name" value="NA-bd_OB-fold"/>
</dbReference>
<dbReference type="InterPro" id="IPR019979">
    <property type="entry name" value="Ribosomal_uS17_CS"/>
</dbReference>
<comment type="caution">
    <text evidence="8">The sequence shown here is derived from an EMBL/GenBank/DDBJ whole genome shotgun (WGS) entry which is preliminary data.</text>
</comment>
<dbReference type="SUPFAM" id="SSF50249">
    <property type="entry name" value="Nucleic acid-binding proteins"/>
    <property type="match status" value="1"/>
</dbReference>
<comment type="function">
    <text evidence="6">One of the primary rRNA binding proteins, it binds specifically to the 5'-end of 16S ribosomal RNA.</text>
</comment>
<organism evidence="8 9">
    <name type="scientific">Candidatus Portnoybacteria bacterium CG11_big_fil_rev_8_21_14_0_20_44_10</name>
    <dbReference type="NCBI Taxonomy" id="1974818"/>
    <lineage>
        <taxon>Bacteria</taxon>
        <taxon>Candidatus Portnoyibacteriota</taxon>
    </lineage>
</organism>
<dbReference type="GO" id="GO:0022627">
    <property type="term" value="C:cytosolic small ribosomal subunit"/>
    <property type="evidence" value="ECO:0007669"/>
    <property type="project" value="UniProtKB-UniRule"/>
</dbReference>
<dbReference type="PANTHER" id="PTHR10744:SF1">
    <property type="entry name" value="SMALL RIBOSOMAL SUBUNIT PROTEIN US17M"/>
    <property type="match status" value="1"/>
</dbReference>
<dbReference type="Gene3D" id="2.40.50.140">
    <property type="entry name" value="Nucleic acid-binding proteins"/>
    <property type="match status" value="1"/>
</dbReference>
<evidence type="ECO:0000313" key="9">
    <source>
        <dbReference type="Proteomes" id="UP000231550"/>
    </source>
</evidence>
<dbReference type="EMBL" id="PCVN01000027">
    <property type="protein sequence ID" value="PIQ74649.1"/>
    <property type="molecule type" value="Genomic_DNA"/>
</dbReference>
<dbReference type="PRINTS" id="PR00973">
    <property type="entry name" value="RIBOSOMALS17"/>
</dbReference>
<evidence type="ECO:0000256" key="5">
    <source>
        <dbReference type="ARBA" id="ARBA00023274"/>
    </source>
</evidence>
<dbReference type="PROSITE" id="PS00056">
    <property type="entry name" value="RIBOSOMAL_S17"/>
    <property type="match status" value="1"/>
</dbReference>
<dbReference type="NCBIfam" id="NF004123">
    <property type="entry name" value="PRK05610.1"/>
    <property type="match status" value="1"/>
</dbReference>
<dbReference type="NCBIfam" id="TIGR03635">
    <property type="entry name" value="uS17_bact"/>
    <property type="match status" value="1"/>
</dbReference>
<proteinExistence type="inferred from homology"/>
<dbReference type="GO" id="GO:0006412">
    <property type="term" value="P:translation"/>
    <property type="evidence" value="ECO:0007669"/>
    <property type="project" value="UniProtKB-UniRule"/>
</dbReference>
<dbReference type="Proteomes" id="UP000231550">
    <property type="component" value="Unassembled WGS sequence"/>
</dbReference>
<accession>A0A2H0KR84</accession>
<evidence type="ECO:0000256" key="2">
    <source>
        <dbReference type="ARBA" id="ARBA00022730"/>
    </source>
</evidence>
<evidence type="ECO:0000256" key="7">
    <source>
        <dbReference type="RuleBase" id="RU003872"/>
    </source>
</evidence>
<reference evidence="8 9" key="1">
    <citation type="submission" date="2017-09" db="EMBL/GenBank/DDBJ databases">
        <title>Depth-based differentiation of microbial function through sediment-hosted aquifers and enrichment of novel symbionts in the deep terrestrial subsurface.</title>
        <authorList>
            <person name="Probst A.J."/>
            <person name="Ladd B."/>
            <person name="Jarett J.K."/>
            <person name="Geller-Mcgrath D.E."/>
            <person name="Sieber C.M."/>
            <person name="Emerson J.B."/>
            <person name="Anantharaman K."/>
            <person name="Thomas B.C."/>
            <person name="Malmstrom R."/>
            <person name="Stieglmeier M."/>
            <person name="Klingl A."/>
            <person name="Woyke T."/>
            <person name="Ryan C.M."/>
            <person name="Banfield J.F."/>
        </authorList>
    </citation>
    <scope>NUCLEOTIDE SEQUENCE [LARGE SCALE GENOMIC DNA]</scope>
    <source>
        <strain evidence="8">CG11_big_fil_rev_8_21_14_0_20_44_10</strain>
    </source>
</reference>
<keyword evidence="3 6" id="KW-0694">RNA-binding</keyword>
<gene>
    <name evidence="6" type="primary">rpsQ</name>
    <name evidence="8" type="ORF">COV85_00955</name>
</gene>
<dbReference type="AlphaFoldDB" id="A0A2H0KR84"/>
<evidence type="ECO:0000256" key="3">
    <source>
        <dbReference type="ARBA" id="ARBA00022884"/>
    </source>
</evidence>
<dbReference type="GO" id="GO:0003735">
    <property type="term" value="F:structural constituent of ribosome"/>
    <property type="evidence" value="ECO:0007669"/>
    <property type="project" value="UniProtKB-UniRule"/>
</dbReference>